<dbReference type="RefSeq" id="WP_196290977.1">
    <property type="nucleotide sequence ID" value="NZ_JADQDM010000001.1"/>
</dbReference>
<gene>
    <name evidence="1" type="ORF">I2H31_00080</name>
</gene>
<protein>
    <submittedName>
        <fullName evidence="1">Uncharacterized protein</fullName>
    </submittedName>
</protein>
<sequence length="186" mass="20645">MANYALFVPECWADTALMLALLHDRDDFISHAQGIGKVGGVLRRQGADASGQARRVVGMVDGDKKFAEQPYLSEFTEVVAGGWDKRHHPHCIVRHPGQPAHHLIVLHPACDAWLLRTALAAGIDLLALGLPAELVPFKNFCKQDGVTENKALQLLLRELQRRRPPAYQELAEFVSRVMNIAPPRHP</sequence>
<evidence type="ECO:0000313" key="1">
    <source>
        <dbReference type="EMBL" id="MBF9219485.1"/>
    </source>
</evidence>
<reference evidence="1 2" key="1">
    <citation type="submission" date="2020-11" db="EMBL/GenBank/DDBJ databases">
        <authorList>
            <person name="Kim M.K."/>
        </authorList>
    </citation>
    <scope>NUCLEOTIDE SEQUENCE [LARGE SCALE GENOMIC DNA]</scope>
    <source>
        <strain evidence="1 2">BT662</strain>
    </source>
</reference>
<comment type="caution">
    <text evidence="1">The sequence shown here is derived from an EMBL/GenBank/DDBJ whole genome shotgun (WGS) entry which is preliminary data.</text>
</comment>
<dbReference type="EMBL" id="JADQDM010000001">
    <property type="protein sequence ID" value="MBF9219485.1"/>
    <property type="molecule type" value="Genomic_DNA"/>
</dbReference>
<evidence type="ECO:0000313" key="2">
    <source>
        <dbReference type="Proteomes" id="UP000618931"/>
    </source>
</evidence>
<keyword evidence="2" id="KW-1185">Reference proteome</keyword>
<organism evidence="1 2">
    <name type="scientific">Hymenobacter ruricola</name>
    <dbReference type="NCBI Taxonomy" id="2791023"/>
    <lineage>
        <taxon>Bacteria</taxon>
        <taxon>Pseudomonadati</taxon>
        <taxon>Bacteroidota</taxon>
        <taxon>Cytophagia</taxon>
        <taxon>Cytophagales</taxon>
        <taxon>Hymenobacteraceae</taxon>
        <taxon>Hymenobacter</taxon>
    </lineage>
</organism>
<dbReference type="Proteomes" id="UP000618931">
    <property type="component" value="Unassembled WGS sequence"/>
</dbReference>
<proteinExistence type="predicted"/>
<name>A0ABS0HXS7_9BACT</name>
<accession>A0ABS0HXS7</accession>